<dbReference type="AlphaFoldDB" id="A0A1H4F1V5"/>
<gene>
    <name evidence="1" type="ORF">SAMN05216462_3066</name>
</gene>
<dbReference type="Proteomes" id="UP000182257">
    <property type="component" value="Unassembled WGS sequence"/>
</dbReference>
<evidence type="ECO:0000313" key="2">
    <source>
        <dbReference type="Proteomes" id="UP000182257"/>
    </source>
</evidence>
<reference evidence="1 2" key="1">
    <citation type="submission" date="2016-10" db="EMBL/GenBank/DDBJ databases">
        <authorList>
            <person name="de Groot N.N."/>
        </authorList>
    </citation>
    <scope>NUCLEOTIDE SEQUENCE [LARGE SCALE GENOMIC DNA]</scope>
    <source>
        <strain evidence="1 2">D31d</strain>
    </source>
</reference>
<protein>
    <submittedName>
        <fullName evidence="1">Uncharacterized protein</fullName>
    </submittedName>
</protein>
<organism evidence="1 2">
    <name type="scientific">Xylanibacter ruminicola</name>
    <name type="common">Prevotella ruminicola</name>
    <dbReference type="NCBI Taxonomy" id="839"/>
    <lineage>
        <taxon>Bacteria</taxon>
        <taxon>Pseudomonadati</taxon>
        <taxon>Bacteroidota</taxon>
        <taxon>Bacteroidia</taxon>
        <taxon>Bacteroidales</taxon>
        <taxon>Prevotellaceae</taxon>
        <taxon>Xylanibacter</taxon>
    </lineage>
</organism>
<name>A0A1H4F1V5_XYLRU</name>
<proteinExistence type="predicted"/>
<dbReference type="EMBL" id="FNRF01000007">
    <property type="protein sequence ID" value="SEA91199.1"/>
    <property type="molecule type" value="Genomic_DNA"/>
</dbReference>
<sequence>MWWCSKKNTDCKLEIFCCESFNLKDDAVVKLQKYL</sequence>
<accession>A0A1H4F1V5</accession>
<evidence type="ECO:0000313" key="1">
    <source>
        <dbReference type="EMBL" id="SEA91199.1"/>
    </source>
</evidence>